<dbReference type="SUPFAM" id="SSF51905">
    <property type="entry name" value="FAD/NAD(P)-binding domain"/>
    <property type="match status" value="1"/>
</dbReference>
<dbReference type="eggNOG" id="KOG2614">
    <property type="taxonomic scope" value="Eukaryota"/>
</dbReference>
<keyword evidence="3" id="KW-0285">Flavoprotein</keyword>
<keyword evidence="4" id="KW-0274">FAD</keyword>
<evidence type="ECO:0000313" key="9">
    <source>
        <dbReference type="Proteomes" id="UP000027238"/>
    </source>
</evidence>
<evidence type="ECO:0000256" key="4">
    <source>
        <dbReference type="ARBA" id="ARBA00022827"/>
    </source>
</evidence>
<evidence type="ECO:0000256" key="1">
    <source>
        <dbReference type="ARBA" id="ARBA00001974"/>
    </source>
</evidence>
<name>A0A066XPH4_COLSU</name>
<dbReference type="InterPro" id="IPR036188">
    <property type="entry name" value="FAD/NAD-bd_sf"/>
</dbReference>
<keyword evidence="5" id="KW-0560">Oxidoreductase</keyword>
<reference evidence="9" key="1">
    <citation type="journal article" date="2014" name="Genome Announc.">
        <title>Draft genome sequence of Colletotrichum sublineola, a destructive pathogen of cultivated sorghum.</title>
        <authorList>
            <person name="Baroncelli R."/>
            <person name="Sanz-Martin J.M."/>
            <person name="Rech G.E."/>
            <person name="Sukno S.A."/>
            <person name="Thon M.R."/>
        </authorList>
    </citation>
    <scope>NUCLEOTIDE SEQUENCE [LARGE SCALE GENOMIC DNA]</scope>
    <source>
        <strain evidence="9">TX430BB</strain>
    </source>
</reference>
<gene>
    <name evidence="8" type="ORF">CSUB01_08708</name>
</gene>
<dbReference type="AlphaFoldDB" id="A0A066XPH4"/>
<proteinExistence type="inferred from homology"/>
<dbReference type="STRING" id="1173701.A0A066XPH4"/>
<evidence type="ECO:0000259" key="7">
    <source>
        <dbReference type="Pfam" id="PF01494"/>
    </source>
</evidence>
<evidence type="ECO:0000256" key="2">
    <source>
        <dbReference type="ARBA" id="ARBA00007992"/>
    </source>
</evidence>
<keyword evidence="9" id="KW-1185">Reference proteome</keyword>
<dbReference type="GO" id="GO:0071949">
    <property type="term" value="F:FAD binding"/>
    <property type="evidence" value="ECO:0007669"/>
    <property type="project" value="InterPro"/>
</dbReference>
<comment type="cofactor">
    <cofactor evidence="1">
        <name>FAD</name>
        <dbReference type="ChEBI" id="CHEBI:57692"/>
    </cofactor>
</comment>
<protein>
    <recommendedName>
        <fullName evidence="7">FAD-binding domain-containing protein</fullName>
    </recommendedName>
</protein>
<dbReference type="GO" id="GO:0004497">
    <property type="term" value="F:monooxygenase activity"/>
    <property type="evidence" value="ECO:0007669"/>
    <property type="project" value="UniProtKB-KW"/>
</dbReference>
<comment type="caution">
    <text evidence="8">The sequence shown here is derived from an EMBL/GenBank/DDBJ whole genome shotgun (WGS) entry which is preliminary data.</text>
</comment>
<dbReference type="PANTHER" id="PTHR47356:SF2">
    <property type="entry name" value="FAD-BINDING DOMAIN-CONTAINING PROTEIN-RELATED"/>
    <property type="match status" value="1"/>
</dbReference>
<dbReference type="PRINTS" id="PR00420">
    <property type="entry name" value="RNGMNOXGNASE"/>
</dbReference>
<evidence type="ECO:0000256" key="5">
    <source>
        <dbReference type="ARBA" id="ARBA00023002"/>
    </source>
</evidence>
<dbReference type="InterPro" id="IPR050562">
    <property type="entry name" value="FAD_mOase_fung"/>
</dbReference>
<dbReference type="Proteomes" id="UP000027238">
    <property type="component" value="Unassembled WGS sequence"/>
</dbReference>
<accession>A0A066XPH4</accession>
<feature type="domain" description="FAD-binding" evidence="7">
    <location>
        <begin position="9"/>
        <end position="345"/>
    </location>
</feature>
<dbReference type="EMBL" id="JMSE01000293">
    <property type="protein sequence ID" value="KDN70777.1"/>
    <property type="molecule type" value="Genomic_DNA"/>
</dbReference>
<sequence length="503" mass="55185">MAANEAKRHQVVIVGGGITGLTLALMLQNLDVDYVLLEAYGTVTPNVGASIGLYANGLRILDQLGCYQDILTKSQPTEETICRNAASGKRIMTRHAKDAVIRRHGYATIFMERHDLLCVLYEHLRDKDRIILNKKVQRVETREGSAVVYTADGSIFEGQIVVGADGVRSTIRKEMWRNADDNGDSAAIPARDRGAIPCEHACVFGTAKPTPGIKPGDVISASGDGTVVGCMGGADGRVFVFWFWTLPASQRSCPIDDIPRFDDEDKRRELARGADAIIADNGLRFRAVVDNLKFSGVTALPHFVMRRWHYGRIIILGDAAHKFNPLVGQGGNSCIESCASLVNALRDRGLAAGGGASWALAQVTEAFTVVERQRIDRVDKMVEESQDAMRASAWDTLKGRLMFKYIMPLMPMSLWLNFYSEHISGGLSLTGVGSLMRAHEWPYSDEKGAEEKGSVLTRSTVVTTLPIAALTAFFLARVLQKGDVLGGSFVFSRVMEQVSWFRR</sequence>
<dbReference type="InterPro" id="IPR002938">
    <property type="entry name" value="FAD-bd"/>
</dbReference>
<dbReference type="Pfam" id="PF01494">
    <property type="entry name" value="FAD_binding_3"/>
    <property type="match status" value="1"/>
</dbReference>
<keyword evidence="6" id="KW-0503">Monooxygenase</keyword>
<dbReference type="HOGENOM" id="CLU_009665_12_2_1"/>
<dbReference type="OMA" id="SIGLWPN"/>
<evidence type="ECO:0000256" key="6">
    <source>
        <dbReference type="ARBA" id="ARBA00023033"/>
    </source>
</evidence>
<evidence type="ECO:0000313" key="8">
    <source>
        <dbReference type="EMBL" id="KDN70777.1"/>
    </source>
</evidence>
<evidence type="ECO:0000256" key="3">
    <source>
        <dbReference type="ARBA" id="ARBA00022630"/>
    </source>
</evidence>
<dbReference type="PANTHER" id="PTHR47356">
    <property type="entry name" value="FAD-DEPENDENT MONOOXYGENASE ASQG-RELATED"/>
    <property type="match status" value="1"/>
</dbReference>
<comment type="similarity">
    <text evidence="2">Belongs to the paxM FAD-dependent monooxygenase family.</text>
</comment>
<dbReference type="Gene3D" id="3.50.50.60">
    <property type="entry name" value="FAD/NAD(P)-binding domain"/>
    <property type="match status" value="1"/>
</dbReference>
<organism evidence="8 9">
    <name type="scientific">Colletotrichum sublineola</name>
    <name type="common">Sorghum anthracnose fungus</name>
    <dbReference type="NCBI Taxonomy" id="1173701"/>
    <lineage>
        <taxon>Eukaryota</taxon>
        <taxon>Fungi</taxon>
        <taxon>Dikarya</taxon>
        <taxon>Ascomycota</taxon>
        <taxon>Pezizomycotina</taxon>
        <taxon>Sordariomycetes</taxon>
        <taxon>Hypocreomycetidae</taxon>
        <taxon>Glomerellales</taxon>
        <taxon>Glomerellaceae</taxon>
        <taxon>Colletotrichum</taxon>
        <taxon>Colletotrichum graminicola species complex</taxon>
    </lineage>
</organism>
<dbReference type="OrthoDB" id="10029326at2759"/>